<proteinExistence type="predicted"/>
<dbReference type="Pfam" id="PF01243">
    <property type="entry name" value="PNPOx_N"/>
    <property type="match status" value="1"/>
</dbReference>
<dbReference type="InterPro" id="IPR012349">
    <property type="entry name" value="Split_barrel_FMN-bd"/>
</dbReference>
<dbReference type="STRING" id="405564.SAMN04487905_111187"/>
<keyword evidence="1" id="KW-0560">Oxidoreductase</keyword>
<protein>
    <submittedName>
        <fullName evidence="3">PPOX class probable F420-dependent enzyme, Rv0121 family</fullName>
    </submittedName>
</protein>
<gene>
    <name evidence="3" type="ORF">SAMN04487905_111187</name>
</gene>
<organism evidence="3 4">
    <name type="scientific">Actinopolyspora xinjiangensis</name>
    <dbReference type="NCBI Taxonomy" id="405564"/>
    <lineage>
        <taxon>Bacteria</taxon>
        <taxon>Bacillati</taxon>
        <taxon>Actinomycetota</taxon>
        <taxon>Actinomycetes</taxon>
        <taxon>Actinopolysporales</taxon>
        <taxon>Actinopolysporaceae</taxon>
        <taxon>Actinopolyspora</taxon>
    </lineage>
</organism>
<dbReference type="EMBL" id="FNJR01000011">
    <property type="protein sequence ID" value="SDP88342.1"/>
    <property type="molecule type" value="Genomic_DNA"/>
</dbReference>
<dbReference type="AlphaFoldDB" id="A0A1H0WCB0"/>
<name>A0A1H0WCB0_9ACTN</name>
<evidence type="ECO:0000313" key="4">
    <source>
        <dbReference type="Proteomes" id="UP000199497"/>
    </source>
</evidence>
<dbReference type="SUPFAM" id="SSF50475">
    <property type="entry name" value="FMN-binding split barrel"/>
    <property type="match status" value="1"/>
</dbReference>
<dbReference type="InterPro" id="IPR011576">
    <property type="entry name" value="Pyridox_Oxase_N"/>
</dbReference>
<evidence type="ECO:0000259" key="2">
    <source>
        <dbReference type="Pfam" id="PF01243"/>
    </source>
</evidence>
<dbReference type="PANTHER" id="PTHR35176:SF2">
    <property type="entry name" value="F420H(2)-DEPENDENT REDUCTASE RV1155"/>
    <property type="match status" value="1"/>
</dbReference>
<dbReference type="InterPro" id="IPR019967">
    <property type="entry name" value="F420-dep_enz_PPOX_Rv0121"/>
</dbReference>
<evidence type="ECO:0000313" key="3">
    <source>
        <dbReference type="EMBL" id="SDP88342.1"/>
    </source>
</evidence>
<dbReference type="InterPro" id="IPR052019">
    <property type="entry name" value="F420H2_bilvrd_red/Heme_oxyg"/>
</dbReference>
<dbReference type="PANTHER" id="PTHR35176">
    <property type="entry name" value="HEME OXYGENASE HI_0854-RELATED"/>
    <property type="match status" value="1"/>
</dbReference>
<dbReference type="GO" id="GO:0005829">
    <property type="term" value="C:cytosol"/>
    <property type="evidence" value="ECO:0007669"/>
    <property type="project" value="TreeGrafter"/>
</dbReference>
<dbReference type="NCBIfam" id="TIGR03668">
    <property type="entry name" value="Rv0121_F420"/>
    <property type="match status" value="1"/>
</dbReference>
<keyword evidence="4" id="KW-1185">Reference proteome</keyword>
<dbReference type="OrthoDB" id="9812086at2"/>
<accession>A0A1H0WCB0</accession>
<dbReference type="GO" id="GO:0070967">
    <property type="term" value="F:coenzyme F420 binding"/>
    <property type="evidence" value="ECO:0007669"/>
    <property type="project" value="TreeGrafter"/>
</dbReference>
<feature type="domain" description="Pyridoxamine 5'-phosphate oxidase N-terminal" evidence="2">
    <location>
        <begin position="6"/>
        <end position="137"/>
    </location>
</feature>
<dbReference type="Gene3D" id="2.30.110.10">
    <property type="entry name" value="Electron Transport, Fmn-binding Protein, Chain A"/>
    <property type="match status" value="1"/>
</dbReference>
<sequence>MRIDREQALGLLNRARVARLGTVDQDGQPHLVPVTFALSDDSGERIATAVDHKPKSTTSLRRLRNIERNPLVSVLVDHYSESWEELWWVRADGEASVRTAEDVPEAVRALVGKYEQYREHPPEASVIVITVRRITGWAASRV</sequence>
<reference evidence="4" key="1">
    <citation type="submission" date="2016-10" db="EMBL/GenBank/DDBJ databases">
        <authorList>
            <person name="Varghese N."/>
            <person name="Submissions S."/>
        </authorList>
    </citation>
    <scope>NUCLEOTIDE SEQUENCE [LARGE SCALE GENOMIC DNA]</scope>
    <source>
        <strain evidence="4">DSM 46732</strain>
    </source>
</reference>
<evidence type="ECO:0000256" key="1">
    <source>
        <dbReference type="ARBA" id="ARBA00023002"/>
    </source>
</evidence>
<dbReference type="RefSeq" id="WP_092603616.1">
    <property type="nucleotide sequence ID" value="NZ_FNJR01000011.1"/>
</dbReference>
<dbReference type="Proteomes" id="UP000199497">
    <property type="component" value="Unassembled WGS sequence"/>
</dbReference>
<dbReference type="GO" id="GO:0016627">
    <property type="term" value="F:oxidoreductase activity, acting on the CH-CH group of donors"/>
    <property type="evidence" value="ECO:0007669"/>
    <property type="project" value="TreeGrafter"/>
</dbReference>